<keyword evidence="1" id="KW-0812">Transmembrane</keyword>
<accession>A0A090MUX2</accession>
<keyword evidence="1" id="KW-0472">Membrane</keyword>
<keyword evidence="1" id="KW-1133">Transmembrane helix</keyword>
<reference evidence="2 3" key="1">
    <citation type="journal article" date="2014" name="Genome Announc.">
        <title>Genome Sequence of Afipia felis Strain 76713, Isolated in Hospital Water Using an Amoeba Co-Culture Procedure.</title>
        <authorList>
            <person name="Benamar S."/>
            <person name="La Scola B."/>
            <person name="Croce O."/>
        </authorList>
    </citation>
    <scope>NUCLEOTIDE SEQUENCE [LARGE SCALE GENOMIC DNA]</scope>
    <source>
        <strain evidence="2 3">76713</strain>
    </source>
</reference>
<comment type="caution">
    <text evidence="2">The sequence shown here is derived from an EMBL/GenBank/DDBJ whole genome shotgun (WGS) entry which is preliminary data.</text>
</comment>
<evidence type="ECO:0008006" key="4">
    <source>
        <dbReference type="Google" id="ProtNLM"/>
    </source>
</evidence>
<dbReference type="RefSeq" id="WP_048757489.1">
    <property type="nucleotide sequence ID" value="NZ_CCAZ020000002.1"/>
</dbReference>
<organism evidence="2 3">
    <name type="scientific">Afipia felis</name>
    <name type="common">Cat scratch disease bacillus</name>
    <dbReference type="NCBI Taxonomy" id="1035"/>
    <lineage>
        <taxon>Bacteria</taxon>
        <taxon>Pseudomonadati</taxon>
        <taxon>Pseudomonadota</taxon>
        <taxon>Alphaproteobacteria</taxon>
        <taxon>Hyphomicrobiales</taxon>
        <taxon>Nitrobacteraceae</taxon>
        <taxon>Afipia</taxon>
    </lineage>
</organism>
<dbReference type="Pfam" id="PF11351">
    <property type="entry name" value="GTA_holin_3TM"/>
    <property type="match status" value="1"/>
</dbReference>
<dbReference type="AlphaFoldDB" id="A0A090MUX2"/>
<evidence type="ECO:0000256" key="1">
    <source>
        <dbReference type="SAM" id="Phobius"/>
    </source>
</evidence>
<dbReference type="STRING" id="1035.BN961_03079"/>
<dbReference type="EMBL" id="CCAZ020000002">
    <property type="protein sequence ID" value="CEG09649.1"/>
    <property type="molecule type" value="Genomic_DNA"/>
</dbReference>
<gene>
    <name evidence="2" type="ORF">BN961_03079</name>
</gene>
<evidence type="ECO:0000313" key="2">
    <source>
        <dbReference type="EMBL" id="CEG09649.1"/>
    </source>
</evidence>
<dbReference type="Proteomes" id="UP000035762">
    <property type="component" value="Unassembled WGS sequence"/>
</dbReference>
<name>A0A090MUX2_AFIFE</name>
<dbReference type="InterPro" id="IPR021497">
    <property type="entry name" value="GTA_holin_3TM"/>
</dbReference>
<feature type="transmembrane region" description="Helical" evidence="1">
    <location>
        <begin position="110"/>
        <end position="133"/>
    </location>
</feature>
<keyword evidence="3" id="KW-1185">Reference proteome</keyword>
<evidence type="ECO:0000313" key="3">
    <source>
        <dbReference type="Proteomes" id="UP000035762"/>
    </source>
</evidence>
<proteinExistence type="predicted"/>
<protein>
    <recommendedName>
        <fullName evidence="4">Holin of 3TMs, for gene-transfer release</fullName>
    </recommendedName>
</protein>
<dbReference type="OrthoDB" id="7840363at2"/>
<sequence>MLSILAPLLVSLGAPILGSILRTNIGGTAGEASAQVIEALARAFGVQPTPESVKAAIEADVDAAAKVQAVEYERSAEWLAYLTMATAQRNRMLEREDERGSVFSWGWRPAMSWMLLFLWSWNGVILPIVNATMGASIAPIPWEHLLGFAGLWLAIYGGGHTIKSVLGR</sequence>
<feature type="transmembrane region" description="Helical" evidence="1">
    <location>
        <begin position="145"/>
        <end position="162"/>
    </location>
</feature>